<organism evidence="1 2">
    <name type="scientific">Elysia crispata</name>
    <name type="common">lettuce slug</name>
    <dbReference type="NCBI Taxonomy" id="231223"/>
    <lineage>
        <taxon>Eukaryota</taxon>
        <taxon>Metazoa</taxon>
        <taxon>Spiralia</taxon>
        <taxon>Lophotrochozoa</taxon>
        <taxon>Mollusca</taxon>
        <taxon>Gastropoda</taxon>
        <taxon>Heterobranchia</taxon>
        <taxon>Euthyneura</taxon>
        <taxon>Panpulmonata</taxon>
        <taxon>Sacoglossa</taxon>
        <taxon>Placobranchoidea</taxon>
        <taxon>Plakobranchidae</taxon>
        <taxon>Elysia</taxon>
    </lineage>
</organism>
<reference evidence="1" key="1">
    <citation type="journal article" date="2023" name="G3 (Bethesda)">
        <title>A reference genome for the long-term kleptoplast-retaining sea slug Elysia crispata morphotype clarki.</title>
        <authorList>
            <person name="Eastman K.E."/>
            <person name="Pendleton A.L."/>
            <person name="Shaikh M.A."/>
            <person name="Suttiyut T."/>
            <person name="Ogas R."/>
            <person name="Tomko P."/>
            <person name="Gavelis G."/>
            <person name="Widhalm J.R."/>
            <person name="Wisecaver J.H."/>
        </authorList>
    </citation>
    <scope>NUCLEOTIDE SEQUENCE</scope>
    <source>
        <strain evidence="1">ECLA1</strain>
    </source>
</reference>
<comment type="caution">
    <text evidence="1">The sequence shown here is derived from an EMBL/GenBank/DDBJ whole genome shotgun (WGS) entry which is preliminary data.</text>
</comment>
<gene>
    <name evidence="1" type="ORF">RRG08_038136</name>
</gene>
<dbReference type="Proteomes" id="UP001283361">
    <property type="component" value="Unassembled WGS sequence"/>
</dbReference>
<sequence length="69" mass="7705">MYNEPVTASIIQRSIAASQNMLNIYLGQNKVVDNSHRYHRQSAPGPTCIERRAARVCVGDTPQQGQLHI</sequence>
<dbReference type="AlphaFoldDB" id="A0AAE0ZYH5"/>
<accession>A0AAE0ZYH5</accession>
<protein>
    <submittedName>
        <fullName evidence="1">Uncharacterized protein</fullName>
    </submittedName>
</protein>
<keyword evidence="2" id="KW-1185">Reference proteome</keyword>
<name>A0AAE0ZYH5_9GAST</name>
<proteinExistence type="predicted"/>
<evidence type="ECO:0000313" key="2">
    <source>
        <dbReference type="Proteomes" id="UP001283361"/>
    </source>
</evidence>
<evidence type="ECO:0000313" key="1">
    <source>
        <dbReference type="EMBL" id="KAK3777890.1"/>
    </source>
</evidence>
<dbReference type="EMBL" id="JAWDGP010003058">
    <property type="protein sequence ID" value="KAK3777890.1"/>
    <property type="molecule type" value="Genomic_DNA"/>
</dbReference>